<sequence>MRKKKRVRGALRRSWEAPIDVFLFPPKPSEMSREGTISAKRKKGLTPCCVAKLCTTYVIVRDFATNIFVSNFAQDSRGVVLTCVFWDIQYTYANNIYHPSGTAGAAVVWWSDYPPPTKANRVRLLEESLPGCSHAGIAPDDVAGRRVFPGISRLSRPRIPMLLHTHIASPALALNTLMLSYKKLPQSAECAFEINLRKKSLPMSACTSTGTLSDMRPKNYKTFNVENVYSNVCHVAFNIENVYSNVCHAAFNIKNVYSNVYHIDFNVENVYSNVCHVAFNIENVYSNIFHVAFNIENVYNNVYHVAFNVENIYSNVYYIAFNTENVYSNTTMLPSTLRTPTAMSTMLPSMLKTAECLDLFCRVSNMRANANKTAILELSATSEPFNDTHATSIPHQAKEALATLVEHLPEGTVASARYLCIRASKMSAFIPSVVNRNPTIHWRRPWKILADPNISSDLRAAALGFYNNIISTQQRKYSIHLKADPACPLCGNTDTTLHRVISYVYAAPIWQWCRIRVRNFFRDEHGEVSDTHMLHCDVITFPSVRRRAASWFVLHAIGCLVDCSTLVTVQDFVQLLRQDSFQLISEFIITFNSIAKIGSWHASDSSALWQALRELVCYLPADDVNKRHQRSWWSTLQLILPQMAAAVLPICQEHVELGVDQSQHRICSSIEELSEEPLWSKVELGGPAFPAILALALNSNGATVFCVDLRTDIESSIEPRWCNRASVDVGIKLWRVITHSSPTLKEPRLCSGQTTYLPLRRTGFGSRRIFARGERGGQYRQTAGSLYLPLPPLALHSTAAPSSPHFTLVGAQDPALKPFEYYAPCKVASGGWTPKCRHPLTLLTELPPPPSTGRYVVVGCRLSLPLRNCSVIG</sequence>
<dbReference type="Proteomes" id="UP001159363">
    <property type="component" value="Chromosome 14"/>
</dbReference>
<evidence type="ECO:0000313" key="1">
    <source>
        <dbReference type="EMBL" id="KAJ8867748.1"/>
    </source>
</evidence>
<organism evidence="1 2">
    <name type="scientific">Dryococelus australis</name>
    <dbReference type="NCBI Taxonomy" id="614101"/>
    <lineage>
        <taxon>Eukaryota</taxon>
        <taxon>Metazoa</taxon>
        <taxon>Ecdysozoa</taxon>
        <taxon>Arthropoda</taxon>
        <taxon>Hexapoda</taxon>
        <taxon>Insecta</taxon>
        <taxon>Pterygota</taxon>
        <taxon>Neoptera</taxon>
        <taxon>Polyneoptera</taxon>
        <taxon>Phasmatodea</taxon>
        <taxon>Verophasmatodea</taxon>
        <taxon>Anareolatae</taxon>
        <taxon>Phasmatidae</taxon>
        <taxon>Eurycanthinae</taxon>
        <taxon>Dryococelus</taxon>
    </lineage>
</organism>
<name>A0ABQ9G8K3_9NEOP</name>
<reference evidence="1 2" key="1">
    <citation type="submission" date="2023-02" db="EMBL/GenBank/DDBJ databases">
        <title>LHISI_Scaffold_Assembly.</title>
        <authorList>
            <person name="Stuart O.P."/>
            <person name="Cleave R."/>
            <person name="Magrath M.J.L."/>
            <person name="Mikheyev A.S."/>
        </authorList>
    </citation>
    <scope>NUCLEOTIDE SEQUENCE [LARGE SCALE GENOMIC DNA]</scope>
    <source>
        <strain evidence="1">Daus_M_001</strain>
        <tissue evidence="1">Leg muscle</tissue>
    </source>
</reference>
<gene>
    <name evidence="1" type="ORF">PR048_031551</name>
</gene>
<keyword evidence="2" id="KW-1185">Reference proteome</keyword>
<comment type="caution">
    <text evidence="1">The sequence shown here is derived from an EMBL/GenBank/DDBJ whole genome shotgun (WGS) entry which is preliminary data.</text>
</comment>
<evidence type="ECO:0000313" key="2">
    <source>
        <dbReference type="Proteomes" id="UP001159363"/>
    </source>
</evidence>
<protein>
    <submittedName>
        <fullName evidence="1">Uncharacterized protein</fullName>
    </submittedName>
</protein>
<accession>A0ABQ9G8K3</accession>
<dbReference type="EMBL" id="JARBHB010000015">
    <property type="protein sequence ID" value="KAJ8867748.1"/>
    <property type="molecule type" value="Genomic_DNA"/>
</dbReference>
<proteinExistence type="predicted"/>